<dbReference type="STRING" id="37001.A0A1A9W609"/>
<dbReference type="Pfam" id="PF14838">
    <property type="entry name" value="INTS5_C"/>
    <property type="match status" value="1"/>
</dbReference>
<organism evidence="4 5">
    <name type="scientific">Glossina brevipalpis</name>
    <dbReference type="NCBI Taxonomy" id="37001"/>
    <lineage>
        <taxon>Eukaryota</taxon>
        <taxon>Metazoa</taxon>
        <taxon>Ecdysozoa</taxon>
        <taxon>Arthropoda</taxon>
        <taxon>Hexapoda</taxon>
        <taxon>Insecta</taxon>
        <taxon>Pterygota</taxon>
        <taxon>Neoptera</taxon>
        <taxon>Endopterygota</taxon>
        <taxon>Diptera</taxon>
        <taxon>Brachycera</taxon>
        <taxon>Muscomorpha</taxon>
        <taxon>Hippoboscoidea</taxon>
        <taxon>Glossinidae</taxon>
        <taxon>Glossina</taxon>
    </lineage>
</organism>
<reference evidence="4" key="2">
    <citation type="submission" date="2020-05" db="UniProtKB">
        <authorList>
            <consortium name="EnsemblMetazoa"/>
        </authorList>
    </citation>
    <scope>IDENTIFICATION</scope>
    <source>
        <strain evidence="4">IAEA</strain>
    </source>
</reference>
<dbReference type="GO" id="GO:0032039">
    <property type="term" value="C:integrator complex"/>
    <property type="evidence" value="ECO:0007669"/>
    <property type="project" value="InterPro"/>
</dbReference>
<sequence length="985" mass="111750">MLKQHVLVELKQFIQAISSHRGNAKKLTSSSLLRTSLHLLEDLPAARDIVFEYFSLVAEVAVQSYCVAEQQTSTIAKNSNNQTAQNPIAQEDPCFEVIQQALENVVNKVPGAWGVVVASWSLDLVGNLSDKYTKRKMSIGVACNYWLSCSTMRGLLTLISICFRKLTNLEAESCVETLLNAYQRYSLTFDWVVARLGGCFPLKIISQILQCSLKRFADDFHCRFESEIGILEYLCFAHEQVLRVVVKELLQEGFQPKKNLDTLIIPFLFVFDNDELRATIIQKSPLWLSNTTFSEIQPSLNNIALRLKNHGTQLLITASKMADQHVWCQDFLEFSLQELEQIVLNARLCPLMDDLVTENTKYMLWKSSLSTNIHEQQTAVRLLLIPANIPTFTIKAFLNCYSYALNSSGLGAVIRMFSGLSGVVEFPDIKAGLQMVLEDVLLQEQFKRARLANSSHISEALNTFKNLNTLTKMQKKNSYTCMKQHQLMNALNECLPKILQILEVTLNKLILRMDIESTERSMVRIREQQNQANNNTVDIDSNTNKKPRFGLSSDDRNEEEEEEAYDARRLILAHTIIDLLNTIEAGSKSSVIRTTEILKLSVLSVKYFYISLTEKTFTQRSAAVNRAYILLQRQCRARKACRTACLRELIEGALFYYGYLFGQFEEPLTDELQIPMTEMVLLQNQRQSLGPNANRTVLHAGVIGRGLRPENMCTGETCPSEMQNLFIKALDVCCSDVERPLVIEAYSTISLLLVELVSTDVMYNGLPFPDEDFTKVTMERDLLIRRAFIISPLLWALLGFIASHRPALCFSSVLLRGLCATCLHQWRAKNVNKYQLVDVNDELMQCTKKLLRILAIGQLLPPPLSNLHVIIQHFDPPEIALIVKECVWNYLKDHVPSPALFHVDSNGLQWRNPQINKIPSQYIDTLRNLMQKKLSKLGQHYYTMFIMPEQQNPTLPNQSLGLIPSNSTALAADASNESKDMEMGS</sequence>
<dbReference type="InterPro" id="IPR029444">
    <property type="entry name" value="INTS5_C"/>
</dbReference>
<dbReference type="Proteomes" id="UP000091820">
    <property type="component" value="Unassembled WGS sequence"/>
</dbReference>
<evidence type="ECO:0000256" key="1">
    <source>
        <dbReference type="SAM" id="MobiDB-lite"/>
    </source>
</evidence>
<evidence type="ECO:0000259" key="3">
    <source>
        <dbReference type="Pfam" id="PF14838"/>
    </source>
</evidence>
<reference evidence="5" key="1">
    <citation type="submission" date="2014-03" db="EMBL/GenBank/DDBJ databases">
        <authorList>
            <person name="Aksoy S."/>
            <person name="Warren W."/>
            <person name="Wilson R.K."/>
        </authorList>
    </citation>
    <scope>NUCLEOTIDE SEQUENCE [LARGE SCALE GENOMIC DNA]</scope>
    <source>
        <strain evidence="5">IAEA</strain>
    </source>
</reference>
<feature type="domain" description="Integrator complex subunit 5 N-terminal" evidence="2">
    <location>
        <begin position="5"/>
        <end position="217"/>
    </location>
</feature>
<feature type="region of interest" description="Disordered" evidence="1">
    <location>
        <begin position="528"/>
        <end position="558"/>
    </location>
</feature>
<feature type="compositionally biased region" description="Polar residues" evidence="1">
    <location>
        <begin position="528"/>
        <end position="544"/>
    </location>
</feature>
<dbReference type="InterPro" id="IPR040316">
    <property type="entry name" value="INTS5"/>
</dbReference>
<dbReference type="VEuPathDB" id="VectorBase:GBRI007511"/>
<evidence type="ECO:0000259" key="2">
    <source>
        <dbReference type="Pfam" id="PF14837"/>
    </source>
</evidence>
<evidence type="ECO:0000313" key="4">
    <source>
        <dbReference type="EnsemblMetazoa" id="GBRI007511-PA"/>
    </source>
</evidence>
<dbReference type="Pfam" id="PF14837">
    <property type="entry name" value="INTS5_N"/>
    <property type="match status" value="1"/>
</dbReference>
<evidence type="ECO:0008006" key="6">
    <source>
        <dbReference type="Google" id="ProtNLM"/>
    </source>
</evidence>
<proteinExistence type="predicted"/>
<dbReference type="EnsemblMetazoa" id="GBRI007511-RA">
    <property type="protein sequence ID" value="GBRI007511-PA"/>
    <property type="gene ID" value="GBRI007511"/>
</dbReference>
<feature type="domain" description="Integrator complex subunit 5 C-terminal" evidence="3">
    <location>
        <begin position="573"/>
        <end position="937"/>
    </location>
</feature>
<protein>
    <recommendedName>
        <fullName evidence="6">Integrator complex subunit 5 C-terminal domain-containing protein</fullName>
    </recommendedName>
</protein>
<evidence type="ECO:0000313" key="5">
    <source>
        <dbReference type="Proteomes" id="UP000091820"/>
    </source>
</evidence>
<name>A0A1A9W609_9MUSC</name>
<dbReference type="PANTHER" id="PTHR31697:SF2">
    <property type="entry name" value="INTEGRATOR COMPLEX SUBUNIT 5"/>
    <property type="match status" value="1"/>
</dbReference>
<dbReference type="GO" id="GO:0034472">
    <property type="term" value="P:snRNA 3'-end processing"/>
    <property type="evidence" value="ECO:0007669"/>
    <property type="project" value="TreeGrafter"/>
</dbReference>
<accession>A0A1A9W609</accession>
<dbReference type="PANTHER" id="PTHR31697">
    <property type="entry name" value="INTEGRATOR COMPLEX SUBUNIT 5"/>
    <property type="match status" value="1"/>
</dbReference>
<keyword evidence="5" id="KW-1185">Reference proteome</keyword>
<dbReference type="AlphaFoldDB" id="A0A1A9W609"/>
<dbReference type="InterPro" id="IPR029445">
    <property type="entry name" value="INTS5_N"/>
</dbReference>